<dbReference type="Gene3D" id="3.40.50.12470">
    <property type="match status" value="1"/>
</dbReference>
<reference evidence="6 7" key="1">
    <citation type="submission" date="2024-11" db="EMBL/GenBank/DDBJ databases">
        <title>Adaptive evolution of stress response genes in parasites aligns with host niche diversity.</title>
        <authorList>
            <person name="Hahn C."/>
            <person name="Resl P."/>
        </authorList>
    </citation>
    <scope>NUCLEOTIDE SEQUENCE [LARGE SCALE GENOMIC DNA]</scope>
    <source>
        <strain evidence="6">EGGRZ-B1_66</strain>
        <tissue evidence="6">Body</tissue>
    </source>
</reference>
<dbReference type="Gene3D" id="3.40.50.11610">
    <property type="entry name" value="Multifunctional 2-oxoglutarate metabolism enzyme, C-terminal domain"/>
    <property type="match status" value="1"/>
</dbReference>
<keyword evidence="7" id="KW-1185">Reference proteome</keyword>
<proteinExistence type="inferred from homology"/>
<evidence type="ECO:0000313" key="6">
    <source>
        <dbReference type="EMBL" id="KAL3308284.1"/>
    </source>
</evidence>
<comment type="similarity">
    <text evidence="2">Belongs to the alpha-ketoglutarate dehydrogenase family.</text>
</comment>
<dbReference type="InterPro" id="IPR011603">
    <property type="entry name" value="2oxoglutarate_DH_E1"/>
</dbReference>
<dbReference type="PANTHER" id="PTHR23152">
    <property type="entry name" value="2-OXOGLUTARATE DEHYDROGENASE"/>
    <property type="match status" value="1"/>
</dbReference>
<protein>
    <recommendedName>
        <fullName evidence="5">Transketolase-like pyrimidine-binding domain-containing protein</fullName>
    </recommendedName>
</protein>
<evidence type="ECO:0000256" key="3">
    <source>
        <dbReference type="ARBA" id="ARBA00023002"/>
    </source>
</evidence>
<dbReference type="Pfam" id="PF02779">
    <property type="entry name" value="Transket_pyr"/>
    <property type="match status" value="1"/>
</dbReference>
<keyword evidence="3" id="KW-0560">Oxidoreductase</keyword>
<dbReference type="Pfam" id="PF16870">
    <property type="entry name" value="OxoGdeHyase_C"/>
    <property type="match status" value="1"/>
</dbReference>
<evidence type="ECO:0000256" key="2">
    <source>
        <dbReference type="ARBA" id="ARBA00006936"/>
    </source>
</evidence>
<gene>
    <name evidence="6" type="ORF">Ciccas_013186</name>
</gene>
<evidence type="ECO:0000256" key="1">
    <source>
        <dbReference type="ARBA" id="ARBA00001964"/>
    </source>
</evidence>
<dbReference type="GO" id="GO:0016491">
    <property type="term" value="F:oxidoreductase activity"/>
    <property type="evidence" value="ECO:0007669"/>
    <property type="project" value="UniProtKB-KW"/>
</dbReference>
<dbReference type="InterPro" id="IPR005475">
    <property type="entry name" value="Transketolase-like_Pyr-bd"/>
</dbReference>
<dbReference type="SUPFAM" id="SSF52518">
    <property type="entry name" value="Thiamin diphosphate-binding fold (THDP-binding)"/>
    <property type="match status" value="1"/>
</dbReference>
<sequence>MEAAKNELAIDWACGEALAVSSLLSKGHHVRICGQDVGRGTFSHRHFMLVDQNNDSIYVPMNDESHAWPGRLEVVNSPLSEAAVLGFEIGFATDDPRRLVIWEAQFGDFFNAAQVQIDTYVGSSEAKWYQQNGLVINLPHGYDGAGPEHSSCRLERWLQMTDSIEAPITSPLENCESTAKAPQHSTLMADTDACNLHICAPTTPAQYFHLLRRQILRPFRRPLLVVAPKTMLRLPAARNCLQDFAPGTHFRHVIADVKSVDLDHVTEVIMCSGKHYYALKEYMESEQFPAEKRRRCAILRLEQLTPFPISDLHEELKKYKKAKRFVWSQEEHRNMGAWNFVSRRIKNYLGIDLCYAGRMELATPAVGIGQLHKAEIAQVLKQTFF</sequence>
<dbReference type="InterPro" id="IPR029061">
    <property type="entry name" value="THDP-binding"/>
</dbReference>
<comment type="caution">
    <text evidence="6">The sequence shown here is derived from an EMBL/GenBank/DDBJ whole genome shotgun (WGS) entry which is preliminary data.</text>
</comment>
<evidence type="ECO:0000259" key="5">
    <source>
        <dbReference type="SMART" id="SM00861"/>
    </source>
</evidence>
<evidence type="ECO:0000313" key="7">
    <source>
        <dbReference type="Proteomes" id="UP001626550"/>
    </source>
</evidence>
<evidence type="ECO:0000256" key="4">
    <source>
        <dbReference type="ARBA" id="ARBA00023052"/>
    </source>
</evidence>
<comment type="cofactor">
    <cofactor evidence="1">
        <name>thiamine diphosphate</name>
        <dbReference type="ChEBI" id="CHEBI:58937"/>
    </cofactor>
</comment>
<dbReference type="SMART" id="SM00861">
    <property type="entry name" value="Transket_pyr"/>
    <property type="match status" value="1"/>
</dbReference>
<dbReference type="InterPro" id="IPR031717">
    <property type="entry name" value="ODO-1/KGD_C"/>
</dbReference>
<dbReference type="PANTHER" id="PTHR23152:SF4">
    <property type="entry name" value="2-OXOADIPATE DEHYDROGENASE COMPLEX COMPONENT E1"/>
    <property type="match status" value="1"/>
</dbReference>
<dbReference type="Proteomes" id="UP001626550">
    <property type="component" value="Unassembled WGS sequence"/>
</dbReference>
<feature type="domain" description="Transketolase-like pyrimidine-binding" evidence="5">
    <location>
        <begin position="10"/>
        <end position="234"/>
    </location>
</feature>
<dbReference type="InterPro" id="IPR042179">
    <property type="entry name" value="KGD_C_sf"/>
</dbReference>
<name>A0ABD2PLS9_9PLAT</name>
<keyword evidence="4" id="KW-0786">Thiamine pyrophosphate</keyword>
<accession>A0ABD2PLS9</accession>
<organism evidence="6 7">
    <name type="scientific">Cichlidogyrus casuarinus</name>
    <dbReference type="NCBI Taxonomy" id="1844966"/>
    <lineage>
        <taxon>Eukaryota</taxon>
        <taxon>Metazoa</taxon>
        <taxon>Spiralia</taxon>
        <taxon>Lophotrochozoa</taxon>
        <taxon>Platyhelminthes</taxon>
        <taxon>Monogenea</taxon>
        <taxon>Monopisthocotylea</taxon>
        <taxon>Dactylogyridea</taxon>
        <taxon>Ancyrocephalidae</taxon>
        <taxon>Cichlidogyrus</taxon>
    </lineage>
</organism>
<dbReference type="AlphaFoldDB" id="A0ABD2PLS9"/>
<dbReference type="EMBL" id="JBJKFK010005509">
    <property type="protein sequence ID" value="KAL3308284.1"/>
    <property type="molecule type" value="Genomic_DNA"/>
</dbReference>